<dbReference type="InterPro" id="IPR036465">
    <property type="entry name" value="vWFA_dom_sf"/>
</dbReference>
<feature type="compositionally biased region" description="Basic and acidic residues" evidence="3">
    <location>
        <begin position="1350"/>
        <end position="1361"/>
    </location>
</feature>
<keyword evidence="1" id="KW-0547">Nucleotide-binding</keyword>
<dbReference type="GO" id="GO:0030687">
    <property type="term" value="C:preribosome, large subunit precursor"/>
    <property type="evidence" value="ECO:0007669"/>
    <property type="project" value="TreeGrafter"/>
</dbReference>
<feature type="compositionally biased region" description="Acidic residues" evidence="3">
    <location>
        <begin position="1693"/>
        <end position="1713"/>
    </location>
</feature>
<accession>A0A9W8H8K6</accession>
<keyword evidence="6" id="KW-1185">Reference proteome</keyword>
<feature type="compositionally biased region" description="Acidic residues" evidence="3">
    <location>
        <begin position="1227"/>
        <end position="1257"/>
    </location>
</feature>
<feature type="compositionally biased region" description="Acidic residues" evidence="3">
    <location>
        <begin position="1267"/>
        <end position="1276"/>
    </location>
</feature>
<feature type="compositionally biased region" description="Low complexity" evidence="3">
    <location>
        <begin position="1725"/>
        <end position="1737"/>
    </location>
</feature>
<evidence type="ECO:0000313" key="6">
    <source>
        <dbReference type="Proteomes" id="UP001140172"/>
    </source>
</evidence>
<feature type="domain" description="VWFA" evidence="4">
    <location>
        <begin position="1891"/>
        <end position="2095"/>
    </location>
</feature>
<feature type="region of interest" description="Disordered" evidence="3">
    <location>
        <begin position="1161"/>
        <end position="1209"/>
    </location>
</feature>
<dbReference type="InterPro" id="IPR002035">
    <property type="entry name" value="VWF_A"/>
</dbReference>
<feature type="compositionally biased region" description="Acidic residues" evidence="3">
    <location>
        <begin position="1199"/>
        <end position="1209"/>
    </location>
</feature>
<feature type="region of interest" description="Disordered" evidence="3">
    <location>
        <begin position="1610"/>
        <end position="1786"/>
    </location>
</feature>
<sequence length="2105" mass="232710">LADLVVHVYRQPVMLADGPLATLEGQRHVLGRLKTMVFFAAKTGSPLETYGRLLETLALRVVLSVHAHGTLHAGDRARLDAVLADAYEIHRRARDERLRREAEAASLFRSKTTPEQTDDELLAELFPGYEDVYDPAEQEEEEKSEEPSFDDLPEHTVALLAACHQHVMLQYGAGQMHQPAGVADQHRALVADAQRSAYALAALLVRVRPELAQMHNAQVDGELRAANLVSLAQTLAPRPADGVSGVGMQGVYDFYRDARPEEALLVRPLATAIIARVEFLADEWPDHAVLQQIRDMCTRLLALPADTPLAKLLAAVEQLHARAQDWQAFASRDVSIDQLADVARLIVRWRQAELNSWPHLLRAQELAFARRPNGLWFGLYAALLADASSETDRSASLVAAVDHFMQGSPAGEFRARLNMLCAFSVHTRGVDPEAHVRLTNATAYYAQFAPCIAAQLEGAQAAIRKDLAQYVKISSWKDVNPAALRAGAQKTHRHLARCVRRWREALSQPMFQIVQAMQTATVASPRVAVVPVVSLPLDGAGLDVRRPRELAALGAMGCLPWDALDGLAVEEQDAVAAAAVLAHLPQLARVLEASPAHMQRLQRLMHSSAVFGPDVPPTDALDEFAQQIVGDVSYFQAVETPKHLVKPSARSSKAGQADDQENKKKKKNLIKTRRQKEAEEEEQIEFVEDDEERQRLIRRFWGEQRNLRRTRLKEIIRGLQDLGLKRAARSTVASTDENTGLASVLALPPLDLAAWQQSSSLAASVHPALVHRDAPQTLSSWRLANACYFRLCAQTAQLRTAAYAEHSPEVDAKQVLQILSLMERLSTHVTNDRINAARLLEQAARWMQASLATVSQVSSEASASVGLHGLKERVDALKALVVQFAVSLQGVADAQGWGAEDAKVAARAAVLVDAAVVRLEPAAEQLAVVCEALRSVEQAGADPRAALALVCRLQRAEEAVRAVKEAVDHVAQAVDQIAAGASADPLLLAPWTDPISQACTHVLDVLGESLEAEDESSEKEMAELAAQLATSVMVAWQEISQAQAKYDEAGTETNQWGLRPLELFGRMRMMEQMVHALHLPKVTELSVRLISLQSNTGGFSPLVSLVRSWTARYSLMVQHVVALYASWHRTLVHFALTTTALLTTVIIHGLGTNDIYDSEETTESMQNGMGVGEGSTAGAKNVSDEIEGEDQVEGLQGEEPPEDANEPEANEDAIEMENDFAGAMGDADLETDNDDSDKDDDEEEENEMDEQMGDVDPTDPTALDEKLWDDEEEDKNADDSKDDSKVDSKAKSKKEQTDVVAGEDDEAAEGDQSQGEQADDDGDNDSQASGSDGEMSDSDADNDDDELDDGVNKDTFDRMADVEEQGEQLEMPDDLDMDDDQMSDDEAQQDESDDDLDADMHDLPEDEPIERKPDAMDEDEDEDARRQDDEEHVKDDGDEPEQEQEQEQTSGDEAEVAADEGGEEPGSDSDDADKQGDEEEGEEEEEEDGRDDNETARNEDDAEESGANKPTEGIDSAMNLDGNDSADPNTTAESNDALSKPSETAPQNDRQQEPASSAMQQQQQSYMEKSDSQMQQQQQDDDAQQKRNLNPERTLADVIEKWERRLNMVMREKEEEQQPQQPEKEEDVAAKDTQNQQQDGNDVPEDKDAAVPEGADFEHVNEDEQFGKIALADADEQDFEKQREQQQQHQPMDIDEEEEDAADDDMGQDDDGDADMKDASDAVDEAAPNAAARPAVVQTAPQQLSAANNDDDNSMEAAQMQQATESAETQDNEDHGETNVDSDEAEQPVVDIAQLREELEQQTALWRDNQQDSERAMDLWLSYKRLTNDLSLMLTEQLRLVLTPTQATQLRGDYRTGKRLNMKRIIPYIASDFRKDKIWLRRTKPARREYQVMVALDNSRSMAQNAQGVELAYETLALVTGALTQLEAGQLSVVSFGEQVNLLHPFDAAFDNEAGARVLSRFTFADERTDVVQLMDASLQLFDAGTVSSSAADLWRLQLVISDGMCHDHPRLLRQVRAAMEKRIMTVFIMLDRSEEEGYDPETQSIMNRMSYTFVTGADGKMELKGVRFLDTFPFKYYVVLRDIHGLPSVLAETLRQYFSLVATD</sequence>
<feature type="compositionally biased region" description="Basic and acidic residues" evidence="3">
    <location>
        <begin position="1277"/>
        <end position="1297"/>
    </location>
</feature>
<feature type="compositionally biased region" description="Acidic residues" evidence="3">
    <location>
        <begin position="1362"/>
        <end position="1397"/>
    </location>
</feature>
<evidence type="ECO:0000256" key="2">
    <source>
        <dbReference type="ARBA" id="ARBA00022840"/>
    </source>
</evidence>
<protein>
    <recommendedName>
        <fullName evidence="4">VWFA domain-containing protein</fullName>
    </recommendedName>
</protein>
<feature type="region of interest" description="Disordered" evidence="3">
    <location>
        <begin position="644"/>
        <end position="679"/>
    </location>
</feature>
<keyword evidence="2" id="KW-0067">ATP-binding</keyword>
<feature type="compositionally biased region" description="Low complexity" evidence="3">
    <location>
        <begin position="1553"/>
        <end position="1565"/>
    </location>
</feature>
<name>A0A9W8H8K6_9FUNG</name>
<evidence type="ECO:0000313" key="5">
    <source>
        <dbReference type="EMBL" id="KAJ2776547.1"/>
    </source>
</evidence>
<feature type="region of interest" description="Disordered" evidence="3">
    <location>
        <begin position="1224"/>
        <end position="1598"/>
    </location>
</feature>
<gene>
    <name evidence="5" type="ORF">GGI15_004812</name>
</gene>
<feature type="compositionally biased region" description="Basic and acidic residues" evidence="3">
    <location>
        <begin position="1423"/>
        <end position="1435"/>
    </location>
</feature>
<evidence type="ECO:0000259" key="4">
    <source>
        <dbReference type="PROSITE" id="PS50234"/>
    </source>
</evidence>
<feature type="compositionally biased region" description="Acidic residues" evidence="3">
    <location>
        <begin position="1334"/>
        <end position="1349"/>
    </location>
</feature>
<comment type="caution">
    <text evidence="5">The sequence shown here is derived from an EMBL/GenBank/DDBJ whole genome shotgun (WGS) entry which is preliminary data.</text>
</comment>
<dbReference type="SUPFAM" id="SSF53300">
    <property type="entry name" value="vWA-like"/>
    <property type="match status" value="1"/>
</dbReference>
<dbReference type="PROSITE" id="PS50234">
    <property type="entry name" value="VWFA"/>
    <property type="match status" value="1"/>
</dbReference>
<dbReference type="OrthoDB" id="5186at2759"/>
<evidence type="ECO:0000256" key="1">
    <source>
        <dbReference type="ARBA" id="ARBA00022741"/>
    </source>
</evidence>
<dbReference type="EMBL" id="JANBUM010000485">
    <property type="protein sequence ID" value="KAJ2776547.1"/>
    <property type="molecule type" value="Genomic_DNA"/>
</dbReference>
<dbReference type="GO" id="GO:0005524">
    <property type="term" value="F:ATP binding"/>
    <property type="evidence" value="ECO:0007669"/>
    <property type="project" value="UniProtKB-KW"/>
</dbReference>
<feature type="compositionally biased region" description="Basic residues" evidence="3">
    <location>
        <begin position="663"/>
        <end position="674"/>
    </location>
</feature>
<dbReference type="GO" id="GO:0005634">
    <property type="term" value="C:nucleus"/>
    <property type="evidence" value="ECO:0007669"/>
    <property type="project" value="TreeGrafter"/>
</dbReference>
<dbReference type="Proteomes" id="UP001140172">
    <property type="component" value="Unassembled WGS sequence"/>
</dbReference>
<feature type="compositionally biased region" description="Polar residues" evidence="3">
    <location>
        <begin position="1759"/>
        <end position="1769"/>
    </location>
</feature>
<dbReference type="GO" id="GO:0000027">
    <property type="term" value="P:ribosomal large subunit assembly"/>
    <property type="evidence" value="ECO:0007669"/>
    <property type="project" value="TreeGrafter"/>
</dbReference>
<reference evidence="5" key="1">
    <citation type="submission" date="2022-07" db="EMBL/GenBank/DDBJ databases">
        <title>Phylogenomic reconstructions and comparative analyses of Kickxellomycotina fungi.</title>
        <authorList>
            <person name="Reynolds N.K."/>
            <person name="Stajich J.E."/>
            <person name="Barry K."/>
            <person name="Grigoriev I.V."/>
            <person name="Crous P."/>
            <person name="Smith M.E."/>
        </authorList>
    </citation>
    <scope>NUCLEOTIDE SEQUENCE</scope>
    <source>
        <strain evidence="5">BCRC 34489</strain>
    </source>
</reference>
<feature type="compositionally biased region" description="Acidic residues" evidence="3">
    <location>
        <begin position="1436"/>
        <end position="1491"/>
    </location>
</feature>
<organism evidence="5 6">
    <name type="scientific">Coemansia interrupta</name>
    <dbReference type="NCBI Taxonomy" id="1126814"/>
    <lineage>
        <taxon>Eukaryota</taxon>
        <taxon>Fungi</taxon>
        <taxon>Fungi incertae sedis</taxon>
        <taxon>Zoopagomycota</taxon>
        <taxon>Kickxellomycotina</taxon>
        <taxon>Kickxellomycetes</taxon>
        <taxon>Kickxellales</taxon>
        <taxon>Kickxellaceae</taxon>
        <taxon>Coemansia</taxon>
    </lineage>
</organism>
<feature type="compositionally biased region" description="Polar residues" evidence="3">
    <location>
        <begin position="1526"/>
        <end position="1549"/>
    </location>
</feature>
<dbReference type="GO" id="GO:0000055">
    <property type="term" value="P:ribosomal large subunit export from nucleus"/>
    <property type="evidence" value="ECO:0007669"/>
    <property type="project" value="TreeGrafter"/>
</dbReference>
<feature type="non-terminal residue" evidence="5">
    <location>
        <position position="1"/>
    </location>
</feature>
<proteinExistence type="predicted"/>
<feature type="compositionally biased region" description="Basic and acidic residues" evidence="3">
    <location>
        <begin position="1644"/>
        <end position="1666"/>
    </location>
</feature>
<evidence type="ECO:0000256" key="3">
    <source>
        <dbReference type="SAM" id="MobiDB-lite"/>
    </source>
</evidence>
<dbReference type="PANTHER" id="PTHR48103">
    <property type="entry name" value="MIDASIN-RELATED"/>
    <property type="match status" value="1"/>
</dbReference>
<dbReference type="PANTHER" id="PTHR48103:SF2">
    <property type="entry name" value="MIDASIN"/>
    <property type="match status" value="1"/>
</dbReference>
<feature type="compositionally biased region" description="Basic and acidic residues" evidence="3">
    <location>
        <begin position="1398"/>
        <end position="1415"/>
    </location>
</feature>
<feature type="compositionally biased region" description="Polar residues" evidence="3">
    <location>
        <begin position="1739"/>
        <end position="1748"/>
    </location>
</feature>